<dbReference type="PROSITE" id="PS51736">
    <property type="entry name" value="RECOMBINASES_3"/>
    <property type="match status" value="1"/>
</dbReference>
<dbReference type="GO" id="GO:0000150">
    <property type="term" value="F:DNA strand exchange activity"/>
    <property type="evidence" value="ECO:0007669"/>
    <property type="project" value="InterPro"/>
</dbReference>
<dbReference type="GO" id="GO:0015074">
    <property type="term" value="P:DNA integration"/>
    <property type="evidence" value="ECO:0007669"/>
    <property type="project" value="UniProtKB-KW"/>
</dbReference>
<keyword evidence="3" id="KW-0233">DNA recombination</keyword>
<dbReference type="InterPro" id="IPR006118">
    <property type="entry name" value="Recombinase_CS"/>
</dbReference>
<evidence type="ECO:0000313" key="8">
    <source>
        <dbReference type="EMBL" id="OYQ37176.1"/>
    </source>
</evidence>
<evidence type="ECO:0000256" key="1">
    <source>
        <dbReference type="ARBA" id="ARBA00022908"/>
    </source>
</evidence>
<evidence type="ECO:0000313" key="9">
    <source>
        <dbReference type="Proteomes" id="UP000216998"/>
    </source>
</evidence>
<evidence type="ECO:0000256" key="2">
    <source>
        <dbReference type="ARBA" id="ARBA00023125"/>
    </source>
</evidence>
<sequence>MPAMALYGYARASTPDQDVTLQVETLTRAGCAVVRAEKASGAGRGAGAVADGRSPTSSASYSAST</sequence>
<dbReference type="SUPFAM" id="SSF53041">
    <property type="entry name" value="Resolvase-like"/>
    <property type="match status" value="1"/>
</dbReference>
<comment type="caution">
    <text evidence="8">The sequence shown here is derived from an EMBL/GenBank/DDBJ whole genome shotgun (WGS) entry which is preliminary data.</text>
</comment>
<protein>
    <recommendedName>
        <fullName evidence="7">Resolvase/invertase-type recombinase catalytic domain-containing protein</fullName>
    </recommendedName>
</protein>
<dbReference type="Proteomes" id="UP000216998">
    <property type="component" value="Unassembled WGS sequence"/>
</dbReference>
<name>A0A255Z6V5_9PROT</name>
<evidence type="ECO:0000256" key="4">
    <source>
        <dbReference type="PIRSR" id="PIRSR606118-50"/>
    </source>
</evidence>
<reference evidence="8 9" key="1">
    <citation type="submission" date="2017-07" db="EMBL/GenBank/DDBJ databases">
        <title>Niveispirillum cyanobacteriorum sp. nov., isolated from cyanobacterial aggregates in a eutrophic lake.</title>
        <authorList>
            <person name="Cai H."/>
        </authorList>
    </citation>
    <scope>NUCLEOTIDE SEQUENCE [LARGE SCALE GENOMIC DNA]</scope>
    <source>
        <strain evidence="9">TH1-14</strain>
    </source>
</reference>
<feature type="compositionally biased region" description="Low complexity" evidence="6">
    <location>
        <begin position="47"/>
        <end position="65"/>
    </location>
</feature>
<accession>A0A255Z6V5</accession>
<dbReference type="InterPro" id="IPR006119">
    <property type="entry name" value="Resolv_N"/>
</dbReference>
<dbReference type="AlphaFoldDB" id="A0A255Z6V5"/>
<evidence type="ECO:0000256" key="5">
    <source>
        <dbReference type="PROSITE-ProRule" id="PRU10137"/>
    </source>
</evidence>
<keyword evidence="1" id="KW-0229">DNA integration</keyword>
<gene>
    <name evidence="8" type="ORF">CHU95_02175</name>
</gene>
<feature type="region of interest" description="Disordered" evidence="6">
    <location>
        <begin position="38"/>
        <end position="65"/>
    </location>
</feature>
<keyword evidence="9" id="KW-1185">Reference proteome</keyword>
<dbReference type="GO" id="GO:0003677">
    <property type="term" value="F:DNA binding"/>
    <property type="evidence" value="ECO:0007669"/>
    <property type="project" value="UniProtKB-KW"/>
</dbReference>
<evidence type="ECO:0000256" key="6">
    <source>
        <dbReference type="SAM" id="MobiDB-lite"/>
    </source>
</evidence>
<feature type="active site" description="O-(5'-phospho-DNA)-serine intermediate" evidence="4 5">
    <location>
        <position position="13"/>
    </location>
</feature>
<feature type="domain" description="Resolvase/invertase-type recombinase catalytic" evidence="7">
    <location>
        <begin position="5"/>
        <end position="65"/>
    </location>
</feature>
<keyword evidence="2" id="KW-0238">DNA-binding</keyword>
<organism evidence="8 9">
    <name type="scientific">Niveispirillum lacus</name>
    <dbReference type="NCBI Taxonomy" id="1981099"/>
    <lineage>
        <taxon>Bacteria</taxon>
        <taxon>Pseudomonadati</taxon>
        <taxon>Pseudomonadota</taxon>
        <taxon>Alphaproteobacteria</taxon>
        <taxon>Rhodospirillales</taxon>
        <taxon>Azospirillaceae</taxon>
        <taxon>Niveispirillum</taxon>
    </lineage>
</organism>
<dbReference type="InterPro" id="IPR036162">
    <property type="entry name" value="Resolvase-like_N_sf"/>
</dbReference>
<proteinExistence type="predicted"/>
<evidence type="ECO:0000259" key="7">
    <source>
        <dbReference type="PROSITE" id="PS51736"/>
    </source>
</evidence>
<evidence type="ECO:0000256" key="3">
    <source>
        <dbReference type="ARBA" id="ARBA00023172"/>
    </source>
</evidence>
<dbReference type="EMBL" id="NOXU01000017">
    <property type="protein sequence ID" value="OYQ37176.1"/>
    <property type="molecule type" value="Genomic_DNA"/>
</dbReference>
<dbReference type="PROSITE" id="PS00397">
    <property type="entry name" value="RECOMBINASES_1"/>
    <property type="match status" value="1"/>
</dbReference>